<feature type="compositionally biased region" description="Basic residues" evidence="1">
    <location>
        <begin position="88"/>
        <end position="97"/>
    </location>
</feature>
<feature type="compositionally biased region" description="Polar residues" evidence="1">
    <location>
        <begin position="199"/>
        <end position="218"/>
    </location>
</feature>
<sequence length="815" mass="90463">MTKRVKSKPVVESDSDVPPAEMLSTPVNRGRKRQVLRGLVYIADSCSDNPNDESPTQKPLPKKSKAVDPCDDDDDVVIVEPPPSARSSSRKSTKAKVPKSVAVKEEPSEDVVSGKRIRTASRRAQEAAEANNLASDSDKTPVKVRTNSGKGSRPKSAVRVEYNPNVTFKVGSAKVLKASSEAEDDSHVSSETEGHQSEDSSNTQGTNISSELGNTATKSSRDDGQLTPAAPALSGNKRTQRHNSYEVDDDVVLDTPKGRKPVLQSKVSTSSSRTRSKSSRQTSLDDELEDECSSSLRSPYVLSFSYCCRLLRLYRWNLAARRSTIDEDSDRDIVSPTPKYKGRSQSTKRDTLSAVEGAETRGSARFSSKQSKNKKPSLTDSDEDVAVATKSRTSSPIKRGKDRPQAANPDSDVDQEEAIARRTTSPSKHGRVQPKDGSESDDVFTDRSGKERKSKGTKSDDQREEESDANDEPAKRSRSAPFRYPKMSWVLRLAYLDRLLTMFIGQEIFLCSEPNTATCQMRSWLINILPLLGPGPSFHYHLEEGRIFVDGLNFKRTDKIVNPARCNPSDFELSTDPPVGTSTSVANIGSERHVRLRKTQKPVVFIYTGILSEVSHLVEPMHKNVNTQYVVTVVHQIALEVCHIEFQLLMSFMSYVLNHWQHPDNMRSLTLQLQLPTDNCPWSGVVFTSPRKGASTRGSTTGPLNPFQRRLLTESPKKASGTEKWEVPVSFRTFDDGVPIYDGHKDSDFQFDAEHLDDILKCYPLYKKGHDDLYPGSLVSVLYQYGIYTARPGEPFNPASSPRVQLHPVMVLVHT</sequence>
<organism evidence="2 3">
    <name type="scientific">Armillaria gallica</name>
    <name type="common">Bulbous honey fungus</name>
    <name type="synonym">Armillaria bulbosa</name>
    <dbReference type="NCBI Taxonomy" id="47427"/>
    <lineage>
        <taxon>Eukaryota</taxon>
        <taxon>Fungi</taxon>
        <taxon>Dikarya</taxon>
        <taxon>Basidiomycota</taxon>
        <taxon>Agaricomycotina</taxon>
        <taxon>Agaricomycetes</taxon>
        <taxon>Agaricomycetidae</taxon>
        <taxon>Agaricales</taxon>
        <taxon>Marasmiineae</taxon>
        <taxon>Physalacriaceae</taxon>
        <taxon>Armillaria</taxon>
    </lineage>
</organism>
<dbReference type="Proteomes" id="UP000217790">
    <property type="component" value="Unassembled WGS sequence"/>
</dbReference>
<dbReference type="AlphaFoldDB" id="A0A2H3DM97"/>
<proteinExistence type="predicted"/>
<feature type="region of interest" description="Disordered" evidence="1">
    <location>
        <begin position="44"/>
        <end position="292"/>
    </location>
</feature>
<keyword evidence="3" id="KW-1185">Reference proteome</keyword>
<dbReference type="OrthoDB" id="3014134at2759"/>
<evidence type="ECO:0000313" key="2">
    <source>
        <dbReference type="EMBL" id="PBK89363.1"/>
    </source>
</evidence>
<dbReference type="InParanoid" id="A0A2H3DM97"/>
<feature type="compositionally biased region" description="Acidic residues" evidence="1">
    <location>
        <begin position="462"/>
        <end position="471"/>
    </location>
</feature>
<feature type="region of interest" description="Disordered" evidence="1">
    <location>
        <begin position="1"/>
        <end position="32"/>
    </location>
</feature>
<reference evidence="3" key="1">
    <citation type="journal article" date="2017" name="Nat. Ecol. Evol.">
        <title>Genome expansion and lineage-specific genetic innovations in the forest pathogenic fungi Armillaria.</title>
        <authorList>
            <person name="Sipos G."/>
            <person name="Prasanna A.N."/>
            <person name="Walter M.C."/>
            <person name="O'Connor E."/>
            <person name="Balint B."/>
            <person name="Krizsan K."/>
            <person name="Kiss B."/>
            <person name="Hess J."/>
            <person name="Varga T."/>
            <person name="Slot J."/>
            <person name="Riley R."/>
            <person name="Boka B."/>
            <person name="Rigling D."/>
            <person name="Barry K."/>
            <person name="Lee J."/>
            <person name="Mihaltcheva S."/>
            <person name="LaButti K."/>
            <person name="Lipzen A."/>
            <person name="Waldron R."/>
            <person name="Moloney N.M."/>
            <person name="Sperisen C."/>
            <person name="Kredics L."/>
            <person name="Vagvoelgyi C."/>
            <person name="Patrignani A."/>
            <person name="Fitzpatrick D."/>
            <person name="Nagy I."/>
            <person name="Doyle S."/>
            <person name="Anderson J.B."/>
            <person name="Grigoriev I.V."/>
            <person name="Gueldener U."/>
            <person name="Muensterkoetter M."/>
            <person name="Nagy L.G."/>
        </authorList>
    </citation>
    <scope>NUCLEOTIDE SEQUENCE [LARGE SCALE GENOMIC DNA]</scope>
    <source>
        <strain evidence="3">Ar21-2</strain>
    </source>
</reference>
<feature type="compositionally biased region" description="Basic and acidic residues" evidence="1">
    <location>
        <begin position="185"/>
        <end position="198"/>
    </location>
</feature>
<dbReference type="EMBL" id="KZ293669">
    <property type="protein sequence ID" value="PBK89363.1"/>
    <property type="molecule type" value="Genomic_DNA"/>
</dbReference>
<feature type="compositionally biased region" description="Low complexity" evidence="1">
    <location>
        <begin position="262"/>
        <end position="273"/>
    </location>
</feature>
<feature type="compositionally biased region" description="Basic and acidic residues" evidence="1">
    <location>
        <begin position="433"/>
        <end position="451"/>
    </location>
</feature>
<accession>A0A2H3DM97</accession>
<gene>
    <name evidence="2" type="ORF">ARMGADRAFT_1083889</name>
</gene>
<evidence type="ECO:0000313" key="3">
    <source>
        <dbReference type="Proteomes" id="UP000217790"/>
    </source>
</evidence>
<protein>
    <submittedName>
        <fullName evidence="2">Uncharacterized protein</fullName>
    </submittedName>
</protein>
<evidence type="ECO:0000256" key="1">
    <source>
        <dbReference type="SAM" id="MobiDB-lite"/>
    </source>
</evidence>
<feature type="region of interest" description="Disordered" evidence="1">
    <location>
        <begin position="325"/>
        <end position="479"/>
    </location>
</feature>
<feature type="compositionally biased region" description="Polar residues" evidence="1">
    <location>
        <begin position="46"/>
        <end position="57"/>
    </location>
</feature>
<name>A0A2H3DM97_ARMGA</name>